<feature type="transmembrane region" description="Helical" evidence="1">
    <location>
        <begin position="80"/>
        <end position="105"/>
    </location>
</feature>
<dbReference type="Proteomes" id="UP000250700">
    <property type="component" value="Unassembled WGS sequence"/>
</dbReference>
<dbReference type="AlphaFoldDB" id="A0A315FZ80"/>
<organism evidence="2 3">
    <name type="scientific">Salmonella enterica I</name>
    <dbReference type="NCBI Taxonomy" id="59201"/>
    <lineage>
        <taxon>Bacteria</taxon>
        <taxon>Pseudomonadati</taxon>
        <taxon>Pseudomonadota</taxon>
        <taxon>Gammaproteobacteria</taxon>
        <taxon>Enterobacterales</taxon>
        <taxon>Enterobacteriaceae</taxon>
        <taxon>Salmonella</taxon>
    </lineage>
</organism>
<keyword evidence="1" id="KW-0472">Membrane</keyword>
<evidence type="ECO:0000313" key="2">
    <source>
        <dbReference type="EMBL" id="PUF79979.1"/>
    </source>
</evidence>
<evidence type="ECO:0000256" key="1">
    <source>
        <dbReference type="SAM" id="Phobius"/>
    </source>
</evidence>
<sequence length="107" mass="11480">MLQSSGSGGSGSNNMLEARVAKLESDVAYIRRDVDELKADVKSIDRNVIAVIERLDSIKESLANKPSSDAVDKKISDAKLAILLGVPAIIAIGTGLYKLAMHFYFNA</sequence>
<keyword evidence="1" id="KW-0812">Transmembrane</keyword>
<name>A0A315FZ80_SALET</name>
<keyword evidence="1" id="KW-1133">Transmembrane helix</keyword>
<dbReference type="EMBL" id="QARU01000010">
    <property type="protein sequence ID" value="PUF79979.1"/>
    <property type="molecule type" value="Genomic_DNA"/>
</dbReference>
<evidence type="ECO:0000313" key="3">
    <source>
        <dbReference type="Proteomes" id="UP000250700"/>
    </source>
</evidence>
<protein>
    <submittedName>
        <fullName evidence="2">Uncharacterized protein</fullName>
    </submittedName>
</protein>
<gene>
    <name evidence="2" type="ORF">DAX91_16035</name>
</gene>
<proteinExistence type="predicted"/>
<reference evidence="2 3" key="1">
    <citation type="submission" date="2018-04" db="EMBL/GenBank/DDBJ databases">
        <title>Whole genome sequencing of Salmonella enterica.</title>
        <authorList>
            <person name="Bell R."/>
        </authorList>
    </citation>
    <scope>NUCLEOTIDE SEQUENCE [LARGE SCALE GENOMIC DNA]</scope>
    <source>
        <strain evidence="2 3">CFSAN058603</strain>
    </source>
</reference>
<dbReference type="Gene3D" id="1.20.5.190">
    <property type="match status" value="1"/>
</dbReference>
<comment type="caution">
    <text evidence="2">The sequence shown here is derived from an EMBL/GenBank/DDBJ whole genome shotgun (WGS) entry which is preliminary data.</text>
</comment>
<accession>A0A315FZ80</accession>